<sequence>MTIPRQIGPETGPRTALPDYARSSSTVERMVSELHRGSRPTRRSAGTVRALFPAAATRDTVLRAVLSALLLGGAVIAAVGIVLLLVTLEDGHAPGLWMLLLMLGIGALGVILLLLGIRFAIVALGTARSRVEITEDGLHVVGGLRSRRVEWRDVLAVESRVVHPVHWLTAALRLRDGSRVVMPAFDRHVWTYGQASGQDIRALRIELHRREKAAAARP</sequence>
<evidence type="ECO:0000313" key="3">
    <source>
        <dbReference type="EMBL" id="ATG56625.1"/>
    </source>
</evidence>
<name>A0A291H2F1_9MICO</name>
<protein>
    <recommendedName>
        <fullName evidence="2">Low molecular weight protein antigen 6 PH domain-containing protein</fullName>
    </recommendedName>
</protein>
<dbReference type="Proteomes" id="UP000217889">
    <property type="component" value="Chromosome"/>
</dbReference>
<evidence type="ECO:0000259" key="2">
    <source>
        <dbReference type="Pfam" id="PF10756"/>
    </source>
</evidence>
<dbReference type="OrthoDB" id="4793059at2"/>
<dbReference type="RefSeq" id="WP_096801084.1">
    <property type="nucleotide sequence ID" value="NZ_CP023564.1"/>
</dbReference>
<keyword evidence="1" id="KW-0812">Transmembrane</keyword>
<feature type="transmembrane region" description="Helical" evidence="1">
    <location>
        <begin position="61"/>
        <end position="85"/>
    </location>
</feature>
<dbReference type="EMBL" id="CP023564">
    <property type="protein sequence ID" value="ATG56625.1"/>
    <property type="molecule type" value="Genomic_DNA"/>
</dbReference>
<dbReference type="Pfam" id="PF10756">
    <property type="entry name" value="bPH_6"/>
    <property type="match status" value="1"/>
</dbReference>
<feature type="transmembrane region" description="Helical" evidence="1">
    <location>
        <begin position="97"/>
        <end position="121"/>
    </location>
</feature>
<proteinExistence type="predicted"/>
<evidence type="ECO:0000256" key="1">
    <source>
        <dbReference type="SAM" id="Phobius"/>
    </source>
</evidence>
<organism evidence="3 4">
    <name type="scientific">Brachybacterium ginsengisoli</name>
    <dbReference type="NCBI Taxonomy" id="1331682"/>
    <lineage>
        <taxon>Bacteria</taxon>
        <taxon>Bacillati</taxon>
        <taxon>Actinomycetota</taxon>
        <taxon>Actinomycetes</taxon>
        <taxon>Micrococcales</taxon>
        <taxon>Dermabacteraceae</taxon>
        <taxon>Brachybacterium</taxon>
    </lineage>
</organism>
<evidence type="ECO:0000313" key="4">
    <source>
        <dbReference type="Proteomes" id="UP000217889"/>
    </source>
</evidence>
<keyword evidence="1" id="KW-1133">Transmembrane helix</keyword>
<keyword evidence="1" id="KW-0472">Membrane</keyword>
<dbReference type="InterPro" id="IPR019692">
    <property type="entry name" value="CFP-6_PH"/>
</dbReference>
<dbReference type="AlphaFoldDB" id="A0A291H2F1"/>
<keyword evidence="4" id="KW-1185">Reference proteome</keyword>
<feature type="domain" description="Low molecular weight protein antigen 6 PH" evidence="2">
    <location>
        <begin position="128"/>
        <end position="187"/>
    </location>
</feature>
<dbReference type="KEGG" id="bgg:CFK41_13230"/>
<accession>A0A291H2F1</accession>
<gene>
    <name evidence="3" type="ORF">CFK41_13230</name>
</gene>
<reference evidence="3 4" key="1">
    <citation type="journal article" date="2014" name="Int. J. Syst. Evol. Microbiol.">
        <title>Brachybacterium ginsengisoli sp. nov., isolated from soil of a ginseng field.</title>
        <authorList>
            <person name="Hoang V.A."/>
            <person name="Kim Y.J."/>
            <person name="Nguyen N.L."/>
            <person name="Yang D.C."/>
        </authorList>
    </citation>
    <scope>NUCLEOTIDE SEQUENCE [LARGE SCALE GENOMIC DNA]</scope>
    <source>
        <strain evidence="3 4">DCY80</strain>
    </source>
</reference>